<feature type="transmembrane region" description="Helical" evidence="6">
    <location>
        <begin position="215"/>
        <end position="234"/>
    </location>
</feature>
<comment type="similarity">
    <text evidence="6">Belongs to the ABC-2 integral membrane protein family.</text>
</comment>
<gene>
    <name evidence="8" type="ORF">SAMN05421507_10415</name>
</gene>
<dbReference type="EMBL" id="FNIX01000004">
    <property type="protein sequence ID" value="SDO80556.1"/>
    <property type="molecule type" value="Genomic_DNA"/>
</dbReference>
<dbReference type="AlphaFoldDB" id="A0A1H0MJW7"/>
<feature type="transmembrane region" description="Helical" evidence="6">
    <location>
        <begin position="53"/>
        <end position="75"/>
    </location>
</feature>
<dbReference type="GO" id="GO:0046677">
    <property type="term" value="P:response to antibiotic"/>
    <property type="evidence" value="ECO:0007669"/>
    <property type="project" value="UniProtKB-KW"/>
</dbReference>
<dbReference type="InterPro" id="IPR000412">
    <property type="entry name" value="ABC_2_transport"/>
</dbReference>
<keyword evidence="4 6" id="KW-0472">Membrane</keyword>
<evidence type="ECO:0000313" key="9">
    <source>
        <dbReference type="Proteomes" id="UP000199691"/>
    </source>
</evidence>
<dbReference type="Pfam" id="PF01061">
    <property type="entry name" value="ABC2_membrane"/>
    <property type="match status" value="1"/>
</dbReference>
<evidence type="ECO:0000313" key="8">
    <source>
        <dbReference type="EMBL" id="SDO80556.1"/>
    </source>
</evidence>
<evidence type="ECO:0000256" key="1">
    <source>
        <dbReference type="ARBA" id="ARBA00004141"/>
    </source>
</evidence>
<feature type="domain" description="ABC transmembrane type-2" evidence="7">
    <location>
        <begin position="16"/>
        <end position="240"/>
    </location>
</feature>
<dbReference type="PIRSF" id="PIRSF006648">
    <property type="entry name" value="DrrB"/>
    <property type="match status" value="1"/>
</dbReference>
<keyword evidence="3 6" id="KW-1133">Transmembrane helix</keyword>
<reference evidence="9" key="1">
    <citation type="submission" date="2016-10" db="EMBL/GenBank/DDBJ databases">
        <authorList>
            <person name="Varghese N."/>
            <person name="Submissions S."/>
        </authorList>
    </citation>
    <scope>NUCLEOTIDE SEQUENCE [LARGE SCALE GENOMIC DNA]</scope>
    <source>
        <strain evidence="9">CGMCC 4.6609</strain>
    </source>
</reference>
<dbReference type="STRING" id="641025.SAMN05421507_10415"/>
<dbReference type="PRINTS" id="PR00164">
    <property type="entry name" value="ABC2TRNSPORT"/>
</dbReference>
<comment type="subcellular location">
    <subcellularLocation>
        <location evidence="6">Cell membrane</location>
        <topology evidence="6">Multi-pass membrane protein</topology>
    </subcellularLocation>
    <subcellularLocation>
        <location evidence="1">Membrane</location>
        <topology evidence="1">Multi-pass membrane protein</topology>
    </subcellularLocation>
</comment>
<keyword evidence="2 6" id="KW-0812">Transmembrane</keyword>
<dbReference type="InterPro" id="IPR013525">
    <property type="entry name" value="ABC2_TM"/>
</dbReference>
<evidence type="ECO:0000256" key="3">
    <source>
        <dbReference type="ARBA" id="ARBA00022989"/>
    </source>
</evidence>
<keyword evidence="6" id="KW-0813">Transport</keyword>
<dbReference type="PROSITE" id="PS51012">
    <property type="entry name" value="ABC_TM2"/>
    <property type="match status" value="1"/>
</dbReference>
<keyword evidence="6" id="KW-1003">Cell membrane</keyword>
<proteinExistence type="inferred from homology"/>
<keyword evidence="9" id="KW-1185">Reference proteome</keyword>
<dbReference type="PANTHER" id="PTHR43229">
    <property type="entry name" value="NODULATION PROTEIN J"/>
    <property type="match status" value="1"/>
</dbReference>
<organism evidence="8 9">
    <name type="scientific">Lentzea jiangxiensis</name>
    <dbReference type="NCBI Taxonomy" id="641025"/>
    <lineage>
        <taxon>Bacteria</taxon>
        <taxon>Bacillati</taxon>
        <taxon>Actinomycetota</taxon>
        <taxon>Actinomycetes</taxon>
        <taxon>Pseudonocardiales</taxon>
        <taxon>Pseudonocardiaceae</taxon>
        <taxon>Lentzea</taxon>
    </lineage>
</organism>
<feature type="transmembrane region" description="Helical" evidence="6">
    <location>
        <begin position="21"/>
        <end position="41"/>
    </location>
</feature>
<name>A0A1H0MJW7_9PSEU</name>
<feature type="transmembrane region" description="Helical" evidence="6">
    <location>
        <begin position="105"/>
        <end position="124"/>
    </location>
</feature>
<evidence type="ECO:0000256" key="5">
    <source>
        <dbReference type="ARBA" id="ARBA00023251"/>
    </source>
</evidence>
<dbReference type="InterPro" id="IPR051784">
    <property type="entry name" value="Nod_factor_ABC_transporter"/>
</dbReference>
<keyword evidence="5" id="KW-0046">Antibiotic resistance</keyword>
<feature type="transmembrane region" description="Helical" evidence="6">
    <location>
        <begin position="130"/>
        <end position="153"/>
    </location>
</feature>
<dbReference type="InterPro" id="IPR047817">
    <property type="entry name" value="ABC2_TM_bact-type"/>
</dbReference>
<dbReference type="GO" id="GO:0043190">
    <property type="term" value="C:ATP-binding cassette (ABC) transporter complex"/>
    <property type="evidence" value="ECO:0007669"/>
    <property type="project" value="InterPro"/>
</dbReference>
<dbReference type="PANTHER" id="PTHR43229:SF2">
    <property type="entry name" value="NODULATION PROTEIN J"/>
    <property type="match status" value="1"/>
</dbReference>
<evidence type="ECO:0000256" key="2">
    <source>
        <dbReference type="ARBA" id="ARBA00022692"/>
    </source>
</evidence>
<protein>
    <recommendedName>
        <fullName evidence="6">Transport permease protein</fullName>
    </recommendedName>
</protein>
<dbReference type="Proteomes" id="UP000199691">
    <property type="component" value="Unassembled WGS sequence"/>
</dbReference>
<evidence type="ECO:0000256" key="6">
    <source>
        <dbReference type="RuleBase" id="RU361157"/>
    </source>
</evidence>
<evidence type="ECO:0000256" key="4">
    <source>
        <dbReference type="ARBA" id="ARBA00023136"/>
    </source>
</evidence>
<evidence type="ECO:0000259" key="7">
    <source>
        <dbReference type="PROSITE" id="PS51012"/>
    </source>
</evidence>
<feature type="transmembrane region" description="Helical" evidence="6">
    <location>
        <begin position="160"/>
        <end position="183"/>
    </location>
</feature>
<accession>A0A1H0MJW7</accession>
<dbReference type="GO" id="GO:0140359">
    <property type="term" value="F:ABC-type transporter activity"/>
    <property type="evidence" value="ECO:0007669"/>
    <property type="project" value="InterPro"/>
</dbReference>
<sequence>MLPRNVVGDTWLVFSRVMLPVLRNPVAVVFGIAQPLLYLGLFGPLLGDSGWQWFVPGLLVQMVLFGTAYAGFSLLPEVRTGVMERLRVTPVSRVALLVGRVGKDVVLLVVQSLLIVLAAMLFGFRATAGQVLLGLGLVALLGIAIGSVSYAIALKVKLEYVFASVLSASIVPLMLLSGVLLPMSNGPRWLYWLSRINPLAHVVDAERSIFDAGSALLGLISVAVLVLVGVFYGVRTFNEESA</sequence>